<reference evidence="2" key="1">
    <citation type="journal article" date="2014" name="Front. Microbiol.">
        <title>High frequency of phylogenetically diverse reductive dehalogenase-homologous genes in deep subseafloor sedimentary metagenomes.</title>
        <authorList>
            <person name="Kawai M."/>
            <person name="Futagami T."/>
            <person name="Toyoda A."/>
            <person name="Takaki Y."/>
            <person name="Nishi S."/>
            <person name="Hori S."/>
            <person name="Arai W."/>
            <person name="Tsubouchi T."/>
            <person name="Morono Y."/>
            <person name="Uchiyama I."/>
            <person name="Ito T."/>
            <person name="Fujiyama A."/>
            <person name="Inagaki F."/>
            <person name="Takami H."/>
        </authorList>
    </citation>
    <scope>NUCLEOTIDE SEQUENCE</scope>
    <source>
        <strain evidence="2">Expedition CK06-06</strain>
    </source>
</reference>
<comment type="caution">
    <text evidence="2">The sequence shown here is derived from an EMBL/GenBank/DDBJ whole genome shotgun (WGS) entry which is preliminary data.</text>
</comment>
<gene>
    <name evidence="2" type="ORF">S12H4_14336</name>
</gene>
<dbReference type="AlphaFoldDB" id="X1SQB3"/>
<organism evidence="2">
    <name type="scientific">marine sediment metagenome</name>
    <dbReference type="NCBI Taxonomy" id="412755"/>
    <lineage>
        <taxon>unclassified sequences</taxon>
        <taxon>metagenomes</taxon>
        <taxon>ecological metagenomes</taxon>
    </lineage>
</organism>
<feature type="transmembrane region" description="Helical" evidence="1">
    <location>
        <begin position="128"/>
        <end position="148"/>
    </location>
</feature>
<keyword evidence="1" id="KW-0472">Membrane</keyword>
<sequence>RIRPSLQAIFSEEAAPPPEEYTVTLSASPQTVNHGDKVTLQATLNQNGLPVANKYVSIEYKNPADPTFAPLVGIGPTDNNGTASYEQLVNASWFRESTCQLKAIYLDAESDILTLALEETSPPPVPSWQAAALAAGVIGTGVAGVVIIKRRK</sequence>
<name>X1SQB3_9ZZZZ</name>
<proteinExistence type="predicted"/>
<accession>X1SQB3</accession>
<dbReference type="EMBL" id="BARW01006833">
    <property type="protein sequence ID" value="GAI81336.1"/>
    <property type="molecule type" value="Genomic_DNA"/>
</dbReference>
<dbReference type="SUPFAM" id="SSF49373">
    <property type="entry name" value="Invasin/intimin cell-adhesion fragments"/>
    <property type="match status" value="1"/>
</dbReference>
<evidence type="ECO:0000256" key="1">
    <source>
        <dbReference type="SAM" id="Phobius"/>
    </source>
</evidence>
<keyword evidence="1" id="KW-0812">Transmembrane</keyword>
<keyword evidence="1" id="KW-1133">Transmembrane helix</keyword>
<dbReference type="InterPro" id="IPR008964">
    <property type="entry name" value="Invasin/intimin_cell_adhesion"/>
</dbReference>
<evidence type="ECO:0008006" key="3">
    <source>
        <dbReference type="Google" id="ProtNLM"/>
    </source>
</evidence>
<evidence type="ECO:0000313" key="2">
    <source>
        <dbReference type="EMBL" id="GAI81336.1"/>
    </source>
</evidence>
<protein>
    <recommendedName>
        <fullName evidence="3">CARDB domain-containing protein</fullName>
    </recommendedName>
</protein>
<feature type="non-terminal residue" evidence="2">
    <location>
        <position position="1"/>
    </location>
</feature>